<evidence type="ECO:0000256" key="2">
    <source>
        <dbReference type="ARBA" id="ARBA00022692"/>
    </source>
</evidence>
<evidence type="ECO:0000313" key="8">
    <source>
        <dbReference type="EMBL" id="PVD26491.1"/>
    </source>
</evidence>
<evidence type="ECO:0000256" key="7">
    <source>
        <dbReference type="SAM" id="SignalP"/>
    </source>
</evidence>
<keyword evidence="9" id="KW-1185">Reference proteome</keyword>
<proteinExistence type="inferred from homology"/>
<comment type="subcellular location">
    <subcellularLocation>
        <location evidence="1">Membrane</location>
        <topology evidence="1">Multi-pass membrane protein</topology>
    </subcellularLocation>
</comment>
<name>A0A2T7NZ85_POMCA</name>
<organism evidence="8 9">
    <name type="scientific">Pomacea canaliculata</name>
    <name type="common">Golden apple snail</name>
    <dbReference type="NCBI Taxonomy" id="400727"/>
    <lineage>
        <taxon>Eukaryota</taxon>
        <taxon>Metazoa</taxon>
        <taxon>Spiralia</taxon>
        <taxon>Lophotrochozoa</taxon>
        <taxon>Mollusca</taxon>
        <taxon>Gastropoda</taxon>
        <taxon>Caenogastropoda</taxon>
        <taxon>Architaenioglossa</taxon>
        <taxon>Ampullarioidea</taxon>
        <taxon>Ampullariidae</taxon>
        <taxon>Pomacea</taxon>
    </lineage>
</organism>
<keyword evidence="4" id="KW-0472">Membrane</keyword>
<dbReference type="InterPro" id="IPR059010">
    <property type="entry name" value="TMEM179-179B"/>
</dbReference>
<feature type="chain" id="PRO_5015661317" evidence="7">
    <location>
        <begin position="31"/>
        <end position="147"/>
    </location>
</feature>
<dbReference type="AlphaFoldDB" id="A0A2T7NZ85"/>
<dbReference type="EMBL" id="PZQS01000008">
    <property type="protein sequence ID" value="PVD26491.1"/>
    <property type="molecule type" value="Genomic_DNA"/>
</dbReference>
<dbReference type="OrthoDB" id="6423876at2759"/>
<protein>
    <submittedName>
        <fullName evidence="8">Uncharacterized protein</fullName>
    </submittedName>
</protein>
<evidence type="ECO:0000256" key="1">
    <source>
        <dbReference type="ARBA" id="ARBA00004141"/>
    </source>
</evidence>
<comment type="similarity">
    <text evidence="5">Belongs to the TMEM179 family.</text>
</comment>
<evidence type="ECO:0000256" key="6">
    <source>
        <dbReference type="SAM" id="MobiDB-lite"/>
    </source>
</evidence>
<dbReference type="Proteomes" id="UP000245119">
    <property type="component" value="Linkage Group LG8"/>
</dbReference>
<keyword evidence="7" id="KW-0732">Signal</keyword>
<feature type="compositionally biased region" description="Basic residues" evidence="6">
    <location>
        <begin position="136"/>
        <end position="147"/>
    </location>
</feature>
<gene>
    <name evidence="8" type="ORF">C0Q70_14168</name>
</gene>
<dbReference type="Pfam" id="PF26158">
    <property type="entry name" value="Claudin_TMEM179-179B"/>
    <property type="match status" value="1"/>
</dbReference>
<feature type="signal peptide" evidence="7">
    <location>
        <begin position="1"/>
        <end position="30"/>
    </location>
</feature>
<feature type="region of interest" description="Disordered" evidence="6">
    <location>
        <begin position="127"/>
        <end position="147"/>
    </location>
</feature>
<keyword evidence="3" id="KW-1133">Transmembrane helix</keyword>
<reference evidence="8 9" key="1">
    <citation type="submission" date="2018-04" db="EMBL/GenBank/DDBJ databases">
        <title>The genome of golden apple snail Pomacea canaliculata provides insight into stress tolerance and invasive adaptation.</title>
        <authorList>
            <person name="Liu C."/>
            <person name="Liu B."/>
            <person name="Ren Y."/>
            <person name="Zhang Y."/>
            <person name="Wang H."/>
            <person name="Li S."/>
            <person name="Jiang F."/>
            <person name="Yin L."/>
            <person name="Zhang G."/>
            <person name="Qian W."/>
            <person name="Fan W."/>
        </authorList>
    </citation>
    <scope>NUCLEOTIDE SEQUENCE [LARGE SCALE GENOMIC DNA]</scope>
    <source>
        <strain evidence="8">SZHN2017</strain>
        <tissue evidence="8">Muscle</tissue>
    </source>
</reference>
<sequence length="147" mass="17152">MCFLVTVTLDCCSWLLMLINACLNTSGLNALCTNLFDNNDRCSKGYLYQPVFGRDDGFYIRHKIAEAGSWLSWIVWSLQMGTSLLVVSARHREFAVLTRNRCCEWTNPCNYLCPCWTCRCRVQYGSDDDDDDDKNKKRRNIHPYRKK</sequence>
<evidence type="ECO:0000256" key="4">
    <source>
        <dbReference type="ARBA" id="ARBA00023136"/>
    </source>
</evidence>
<evidence type="ECO:0000256" key="5">
    <source>
        <dbReference type="ARBA" id="ARBA00093776"/>
    </source>
</evidence>
<accession>A0A2T7NZ85</accession>
<evidence type="ECO:0000313" key="9">
    <source>
        <dbReference type="Proteomes" id="UP000245119"/>
    </source>
</evidence>
<keyword evidence="2" id="KW-0812">Transmembrane</keyword>
<comment type="caution">
    <text evidence="8">The sequence shown here is derived from an EMBL/GenBank/DDBJ whole genome shotgun (WGS) entry which is preliminary data.</text>
</comment>
<evidence type="ECO:0000256" key="3">
    <source>
        <dbReference type="ARBA" id="ARBA00022989"/>
    </source>
</evidence>